<dbReference type="PROSITE" id="PS50932">
    <property type="entry name" value="HTH_LACI_2"/>
    <property type="match status" value="1"/>
</dbReference>
<dbReference type="InterPro" id="IPR028082">
    <property type="entry name" value="Peripla_BP_I"/>
</dbReference>
<keyword evidence="2 6" id="KW-0238">DNA-binding</keyword>
<dbReference type="PANTHER" id="PTHR30146">
    <property type="entry name" value="LACI-RELATED TRANSCRIPTIONAL REPRESSOR"/>
    <property type="match status" value="1"/>
</dbReference>
<dbReference type="Pfam" id="PF00532">
    <property type="entry name" value="Peripla_BP_1"/>
    <property type="match status" value="1"/>
</dbReference>
<keyword evidence="3" id="KW-0804">Transcription</keyword>
<dbReference type="SUPFAM" id="SSF53822">
    <property type="entry name" value="Periplasmic binding protein-like I"/>
    <property type="match status" value="1"/>
</dbReference>
<keyword evidence="7" id="KW-1185">Reference proteome</keyword>
<gene>
    <name evidence="6" type="ORF">ICJ83_15225</name>
</gene>
<dbReference type="InterPro" id="IPR000843">
    <property type="entry name" value="HTH_LacI"/>
</dbReference>
<evidence type="ECO:0000256" key="3">
    <source>
        <dbReference type="ARBA" id="ARBA00023163"/>
    </source>
</evidence>
<sequence>MRTVTLKQIAEELNISVTTVSKALKGYSDVSKETKKRVLDLAERLDYTPNSFAVSLRMRQSKIIGVIIPDTVHYFFSIVIKGILKVAEQHDYMVILMQSNEKFELEKKQIDLLLSKGVDGILISLSNNTKRFDHLQKVIKHDIPLLLFDKIAKTVNCSKVYIDDRKAAYDAVTYLINKGYRRIAHFRGDLNPQNSIDRFLGYKQALLDNNIPFDPKLVYMCNNNTDFDDGYNNAKQMFEDHGHTIDAVFTITDLISIGIIKYCDDNGIKVPDDLALFGFSNWFMSSVINPELSTVEQHPFKIGETSAEILFDEIKRKLNDEPIEYKKVVIPTELVIRKSSEKSENNPIKKVINL</sequence>
<dbReference type="SMART" id="SM00354">
    <property type="entry name" value="HTH_LACI"/>
    <property type="match status" value="1"/>
</dbReference>
<dbReference type="AlphaFoldDB" id="A0A8J6Q3E2"/>
<evidence type="ECO:0000259" key="5">
    <source>
        <dbReference type="PROSITE" id="PS50943"/>
    </source>
</evidence>
<reference evidence="6 7" key="1">
    <citation type="submission" date="2020-09" db="EMBL/GenBank/DDBJ databases">
        <title>TT11 complete genome.</title>
        <authorList>
            <person name="Wu Z."/>
        </authorList>
    </citation>
    <scope>NUCLEOTIDE SEQUENCE [LARGE SCALE GENOMIC DNA]</scope>
    <source>
        <strain evidence="6 7">TT11</strain>
    </source>
</reference>
<dbReference type="EMBL" id="JACVXB010000009">
    <property type="protein sequence ID" value="MBD0833486.1"/>
    <property type="molecule type" value="Genomic_DNA"/>
</dbReference>
<evidence type="ECO:0000313" key="7">
    <source>
        <dbReference type="Proteomes" id="UP000600588"/>
    </source>
</evidence>
<dbReference type="Gene3D" id="1.10.260.40">
    <property type="entry name" value="lambda repressor-like DNA-binding domains"/>
    <property type="match status" value="1"/>
</dbReference>
<accession>A0A8J6Q3E2</accession>
<feature type="domain" description="HTH lacI-type" evidence="4">
    <location>
        <begin position="4"/>
        <end position="58"/>
    </location>
</feature>
<name>A0A8J6Q3E2_9FLAO</name>
<protein>
    <submittedName>
        <fullName evidence="6">LacI family DNA-binding transcriptional regulator</fullName>
    </submittedName>
</protein>
<dbReference type="Pfam" id="PF00356">
    <property type="entry name" value="LacI"/>
    <property type="match status" value="1"/>
</dbReference>
<proteinExistence type="predicted"/>
<comment type="caution">
    <text evidence="6">The sequence shown here is derived from an EMBL/GenBank/DDBJ whole genome shotgun (WGS) entry which is preliminary data.</text>
</comment>
<dbReference type="InterPro" id="IPR010982">
    <property type="entry name" value="Lambda_DNA-bd_dom_sf"/>
</dbReference>
<dbReference type="Gene3D" id="3.40.50.2300">
    <property type="match status" value="2"/>
</dbReference>
<keyword evidence="1" id="KW-0805">Transcription regulation</keyword>
<evidence type="ECO:0000256" key="1">
    <source>
        <dbReference type="ARBA" id="ARBA00023015"/>
    </source>
</evidence>
<dbReference type="InterPro" id="IPR001761">
    <property type="entry name" value="Peripla_BP/Lac1_sug-bd_dom"/>
</dbReference>
<dbReference type="CDD" id="cd06267">
    <property type="entry name" value="PBP1_LacI_sugar_binding-like"/>
    <property type="match status" value="1"/>
</dbReference>
<evidence type="ECO:0000313" key="6">
    <source>
        <dbReference type="EMBL" id="MBD0833486.1"/>
    </source>
</evidence>
<evidence type="ECO:0000259" key="4">
    <source>
        <dbReference type="PROSITE" id="PS50932"/>
    </source>
</evidence>
<organism evidence="6 7">
    <name type="scientific">Aestuariibaculum sediminum</name>
    <dbReference type="NCBI Taxonomy" id="2770637"/>
    <lineage>
        <taxon>Bacteria</taxon>
        <taxon>Pseudomonadati</taxon>
        <taxon>Bacteroidota</taxon>
        <taxon>Flavobacteriia</taxon>
        <taxon>Flavobacteriales</taxon>
        <taxon>Flavobacteriaceae</taxon>
    </lineage>
</organism>
<dbReference type="GO" id="GO:0000976">
    <property type="term" value="F:transcription cis-regulatory region binding"/>
    <property type="evidence" value="ECO:0007669"/>
    <property type="project" value="TreeGrafter"/>
</dbReference>
<feature type="domain" description="HTH cro/C1-type" evidence="5">
    <location>
        <begin position="5"/>
        <end position="52"/>
    </location>
</feature>
<dbReference type="GO" id="GO:0003700">
    <property type="term" value="F:DNA-binding transcription factor activity"/>
    <property type="evidence" value="ECO:0007669"/>
    <property type="project" value="TreeGrafter"/>
</dbReference>
<dbReference type="Proteomes" id="UP000600588">
    <property type="component" value="Unassembled WGS sequence"/>
</dbReference>
<dbReference type="CDD" id="cd01392">
    <property type="entry name" value="HTH_LacI"/>
    <property type="match status" value="1"/>
</dbReference>
<dbReference type="RefSeq" id="WP_188231271.1">
    <property type="nucleotide sequence ID" value="NZ_JACVXB010000009.1"/>
</dbReference>
<dbReference type="InterPro" id="IPR001387">
    <property type="entry name" value="Cro/C1-type_HTH"/>
</dbReference>
<evidence type="ECO:0000256" key="2">
    <source>
        <dbReference type="ARBA" id="ARBA00023125"/>
    </source>
</evidence>
<dbReference type="SUPFAM" id="SSF47413">
    <property type="entry name" value="lambda repressor-like DNA-binding domains"/>
    <property type="match status" value="1"/>
</dbReference>
<dbReference type="PROSITE" id="PS50943">
    <property type="entry name" value="HTH_CROC1"/>
    <property type="match status" value="1"/>
</dbReference>
<dbReference type="PANTHER" id="PTHR30146:SF109">
    <property type="entry name" value="HTH-TYPE TRANSCRIPTIONAL REGULATOR GALS"/>
    <property type="match status" value="1"/>
</dbReference>